<protein>
    <submittedName>
        <fullName evidence="6">TetR family transcriptional regulator</fullName>
    </submittedName>
</protein>
<dbReference type="RefSeq" id="WP_104228861.1">
    <property type="nucleotide sequence ID" value="NZ_PSNW01000001.1"/>
</dbReference>
<dbReference type="PANTHER" id="PTHR30055:SF234">
    <property type="entry name" value="HTH-TYPE TRANSCRIPTIONAL REGULATOR BETI"/>
    <property type="match status" value="1"/>
</dbReference>
<dbReference type="GO" id="GO:0000976">
    <property type="term" value="F:transcription cis-regulatory region binding"/>
    <property type="evidence" value="ECO:0007669"/>
    <property type="project" value="TreeGrafter"/>
</dbReference>
<dbReference type="SUPFAM" id="SSF48498">
    <property type="entry name" value="Tetracyclin repressor-like, C-terminal domain"/>
    <property type="match status" value="1"/>
</dbReference>
<dbReference type="EMBL" id="PSNW01000001">
    <property type="protein sequence ID" value="PPE75896.1"/>
    <property type="molecule type" value="Genomic_DNA"/>
</dbReference>
<evidence type="ECO:0000313" key="7">
    <source>
        <dbReference type="Proteomes" id="UP000238220"/>
    </source>
</evidence>
<dbReference type="InterPro" id="IPR009057">
    <property type="entry name" value="Homeodomain-like_sf"/>
</dbReference>
<dbReference type="AlphaFoldDB" id="A0A2S5TLN0"/>
<sequence length="241" mass="27237">MGTKERRQREFEDREKVFLDCARDLIRDEGLLNLQMSRIAEKSEYAVGTLYKHFASKEDLLLALAAVDTEKHVSMFQRATQWKASPRDRMVAIAVADMIFVRRNPDFFRLGQYVFTEVVWKAASPERRQAMLAASDPIADVVVGIVNDAVAAGELELRDMSAEEICTGLWALSAGTHNLVHAEGVLEDFNVRDPYRLMCRHTQVMLNGYGWHPLVDVSDGAALDALIKRICNEVFDDLCSE</sequence>
<dbReference type="PANTHER" id="PTHR30055">
    <property type="entry name" value="HTH-TYPE TRANSCRIPTIONAL REGULATOR RUTR"/>
    <property type="match status" value="1"/>
</dbReference>
<comment type="caution">
    <text evidence="6">The sequence shown here is derived from an EMBL/GenBank/DDBJ whole genome shotgun (WGS) entry which is preliminary data.</text>
</comment>
<dbReference type="PRINTS" id="PR00455">
    <property type="entry name" value="HTHTETR"/>
</dbReference>
<evidence type="ECO:0000256" key="3">
    <source>
        <dbReference type="ARBA" id="ARBA00023163"/>
    </source>
</evidence>
<dbReference type="Gene3D" id="1.10.10.60">
    <property type="entry name" value="Homeodomain-like"/>
    <property type="match status" value="1"/>
</dbReference>
<feature type="domain" description="HTH tetR-type" evidence="5">
    <location>
        <begin position="12"/>
        <end position="72"/>
    </location>
</feature>
<dbReference type="PROSITE" id="PS50977">
    <property type="entry name" value="HTH_TETR_2"/>
    <property type="match status" value="1"/>
</dbReference>
<evidence type="ECO:0000313" key="6">
    <source>
        <dbReference type="EMBL" id="PPE75896.1"/>
    </source>
</evidence>
<accession>A0A2S5TLN0</accession>
<keyword evidence="1" id="KW-0805">Transcription regulation</keyword>
<reference evidence="6 7" key="1">
    <citation type="submission" date="2018-02" db="EMBL/GenBank/DDBJ databases">
        <title>Genome sequencing of Solimonas sp. HR-BB.</title>
        <authorList>
            <person name="Lee Y."/>
            <person name="Jeon C.O."/>
        </authorList>
    </citation>
    <scope>NUCLEOTIDE SEQUENCE [LARGE SCALE GENOMIC DNA]</scope>
    <source>
        <strain evidence="6 7">HR-BB</strain>
    </source>
</reference>
<keyword evidence="3" id="KW-0804">Transcription</keyword>
<dbReference type="OrthoDB" id="63332at2"/>
<keyword evidence="2 4" id="KW-0238">DNA-binding</keyword>
<evidence type="ECO:0000259" key="5">
    <source>
        <dbReference type="PROSITE" id="PS50977"/>
    </source>
</evidence>
<dbReference type="SUPFAM" id="SSF46689">
    <property type="entry name" value="Homeodomain-like"/>
    <property type="match status" value="1"/>
</dbReference>
<dbReference type="InterPro" id="IPR036271">
    <property type="entry name" value="Tet_transcr_reg_TetR-rel_C_sf"/>
</dbReference>
<dbReference type="Gene3D" id="1.10.357.10">
    <property type="entry name" value="Tetracycline Repressor, domain 2"/>
    <property type="match status" value="1"/>
</dbReference>
<name>A0A2S5TLN0_9GAMM</name>
<evidence type="ECO:0000256" key="2">
    <source>
        <dbReference type="ARBA" id="ARBA00023125"/>
    </source>
</evidence>
<keyword evidence="7" id="KW-1185">Reference proteome</keyword>
<proteinExistence type="predicted"/>
<dbReference type="InterPro" id="IPR050109">
    <property type="entry name" value="HTH-type_TetR-like_transc_reg"/>
</dbReference>
<feature type="DNA-binding region" description="H-T-H motif" evidence="4">
    <location>
        <begin position="35"/>
        <end position="54"/>
    </location>
</feature>
<dbReference type="GO" id="GO:0003700">
    <property type="term" value="F:DNA-binding transcription factor activity"/>
    <property type="evidence" value="ECO:0007669"/>
    <property type="project" value="TreeGrafter"/>
</dbReference>
<evidence type="ECO:0000256" key="1">
    <source>
        <dbReference type="ARBA" id="ARBA00023015"/>
    </source>
</evidence>
<organism evidence="6 7">
    <name type="scientific">Solimonas fluminis</name>
    <dbReference type="NCBI Taxonomy" id="2086571"/>
    <lineage>
        <taxon>Bacteria</taxon>
        <taxon>Pseudomonadati</taxon>
        <taxon>Pseudomonadota</taxon>
        <taxon>Gammaproteobacteria</taxon>
        <taxon>Nevskiales</taxon>
        <taxon>Nevskiaceae</taxon>
        <taxon>Solimonas</taxon>
    </lineage>
</organism>
<gene>
    <name evidence="6" type="ORF">C3942_03160</name>
</gene>
<evidence type="ECO:0000256" key="4">
    <source>
        <dbReference type="PROSITE-ProRule" id="PRU00335"/>
    </source>
</evidence>
<dbReference type="InterPro" id="IPR001647">
    <property type="entry name" value="HTH_TetR"/>
</dbReference>
<dbReference type="Pfam" id="PF00440">
    <property type="entry name" value="TetR_N"/>
    <property type="match status" value="1"/>
</dbReference>
<dbReference type="Proteomes" id="UP000238220">
    <property type="component" value="Unassembled WGS sequence"/>
</dbReference>